<feature type="transmembrane region" description="Helical" evidence="1">
    <location>
        <begin position="20"/>
        <end position="43"/>
    </location>
</feature>
<evidence type="ECO:0000256" key="1">
    <source>
        <dbReference type="SAM" id="Phobius"/>
    </source>
</evidence>
<reference evidence="2 3" key="1">
    <citation type="submission" date="2017-10" db="EMBL/GenBank/DDBJ databases">
        <authorList>
            <consortium name="Urmite Genomes"/>
        </authorList>
    </citation>
    <scope>NUCLEOTIDE SEQUENCE [LARGE SCALE GENOMIC DNA]</scope>
    <source>
        <strain evidence="2 3">FB-527</strain>
    </source>
</reference>
<name>A0A7Z7NAY7_9MYCO</name>
<dbReference type="EMBL" id="OCTY01000002">
    <property type="protein sequence ID" value="SOJ56336.1"/>
    <property type="molecule type" value="Genomic_DNA"/>
</dbReference>
<keyword evidence="1" id="KW-0472">Membrane</keyword>
<dbReference type="Proteomes" id="UP000554965">
    <property type="component" value="Unassembled WGS sequence"/>
</dbReference>
<sequence length="148" mass="16157">MFTATAKTEFMTTTPPQPKVLRRAFTAAAVGRILLGATAFASPRSQTRMNGVPDHVLSTEMKYLIRIFGARALALGIGYLGSDEANRRRWQHIGLMVDALDNVNALMEMRNLKRGDPRVRSLLSLIAVTGPYAALGTVGEIQGQLARM</sequence>
<evidence type="ECO:0000313" key="2">
    <source>
        <dbReference type="EMBL" id="SOJ56336.1"/>
    </source>
</evidence>
<keyword evidence="1" id="KW-0812">Transmembrane</keyword>
<feature type="transmembrane region" description="Helical" evidence="1">
    <location>
        <begin position="63"/>
        <end position="81"/>
    </location>
</feature>
<keyword evidence="1" id="KW-1133">Transmembrane helix</keyword>
<accession>A0A7Z7NAY7</accession>
<comment type="caution">
    <text evidence="2">The sequence shown here is derived from an EMBL/GenBank/DDBJ whole genome shotgun (WGS) entry which is preliminary data.</text>
</comment>
<evidence type="ECO:0000313" key="3">
    <source>
        <dbReference type="Proteomes" id="UP000554965"/>
    </source>
</evidence>
<protein>
    <submittedName>
        <fullName evidence="2">Uncharacterized protein</fullName>
    </submittedName>
</protein>
<dbReference type="AlphaFoldDB" id="A0A7Z7NAY7"/>
<keyword evidence="3" id="KW-1185">Reference proteome</keyword>
<gene>
    <name evidence="2" type="ORF">MSIMFB_03814</name>
</gene>
<organism evidence="2 3">
    <name type="scientific">Mycobacterium simulans</name>
    <dbReference type="NCBI Taxonomy" id="627089"/>
    <lineage>
        <taxon>Bacteria</taxon>
        <taxon>Bacillati</taxon>
        <taxon>Actinomycetota</taxon>
        <taxon>Actinomycetes</taxon>
        <taxon>Mycobacteriales</taxon>
        <taxon>Mycobacteriaceae</taxon>
        <taxon>Mycobacterium</taxon>
    </lineage>
</organism>
<proteinExistence type="predicted"/>